<dbReference type="NCBIfam" id="TIGR01539">
    <property type="entry name" value="portal_lambda"/>
    <property type="match status" value="1"/>
</dbReference>
<dbReference type="EMBL" id="JAPYKO010000009">
    <property type="protein sequence ID" value="MEI9403376.1"/>
    <property type="molecule type" value="Genomic_DNA"/>
</dbReference>
<comment type="caution">
    <text evidence="1">The sequence shown here is derived from an EMBL/GenBank/DDBJ whole genome shotgun (WGS) entry which is preliminary data.</text>
</comment>
<sequence>MSGLTTRIGLAWRALTRGGLEAGAGGRRWADDRQMRDPGRAILTDASTIAARAVGFVLNNPHGARIVEAATSNLIGTGITPRPLHPEEIARGRLARNWTAWTDQADAEGRTDHYGQQATAVRDMVTFGEGLAIWTADPMNGAPQLRRLHPEQLDRAKSLLLTGGGSIVQGVEFSANGRIVAYWLRPHAPGDILAGMPLVSERWPASEVIHLFRPLFPGQVRGLSWFAPVLLSAHELDQLIDAMLVRAKVAALHAGFVVDADGANPYGETTGIPPSVSLEPGAMVSLPPGKTVEFPDTPDQGNAVGFATGILRMIAAGAGVTYEMLTGDYSQVNYSSSRAALLEFRRFAEQVQHHTVIHQLCRPAWERFIRYQILAGNVPAAAYQRDRAAFGAKWLPPAWPWVDPQKDAAAAVLEMDNLLRSRAEIVAERGYDVEQVDAEIAADQARAAKLGLARKAPAAAASSAPPPETVQ</sequence>
<gene>
    <name evidence="1" type="ORF">O7A05_14540</name>
</gene>
<protein>
    <submittedName>
        <fullName evidence="1">Phage portal protein</fullName>
    </submittedName>
</protein>
<name>A0ABU8KE13_9HYPH</name>
<keyword evidence="2" id="KW-1185">Reference proteome</keyword>
<evidence type="ECO:0000313" key="2">
    <source>
        <dbReference type="Proteomes" id="UP001366503"/>
    </source>
</evidence>
<dbReference type="RefSeq" id="WP_337093767.1">
    <property type="nucleotide sequence ID" value="NZ_JAPYKO010000009.1"/>
</dbReference>
<reference evidence="1 2" key="1">
    <citation type="submission" date="2022-12" db="EMBL/GenBank/DDBJ databases">
        <authorList>
            <person name="Muema E."/>
        </authorList>
    </citation>
    <scope>NUCLEOTIDE SEQUENCE [LARGE SCALE GENOMIC DNA]</scope>
    <source>
        <strain evidence="2">1330</strain>
    </source>
</reference>
<dbReference type="Proteomes" id="UP001366503">
    <property type="component" value="Unassembled WGS sequence"/>
</dbReference>
<organism evidence="1 2">
    <name type="scientific">Mesorhizobium argentiipisi</name>
    <dbReference type="NCBI Taxonomy" id="3015175"/>
    <lineage>
        <taxon>Bacteria</taxon>
        <taxon>Pseudomonadati</taxon>
        <taxon>Pseudomonadota</taxon>
        <taxon>Alphaproteobacteria</taxon>
        <taxon>Hyphomicrobiales</taxon>
        <taxon>Phyllobacteriaceae</taxon>
        <taxon>Mesorhizobium</taxon>
    </lineage>
</organism>
<dbReference type="InterPro" id="IPR006429">
    <property type="entry name" value="Phage_lambda_portal"/>
</dbReference>
<evidence type="ECO:0000313" key="1">
    <source>
        <dbReference type="EMBL" id="MEI9403376.1"/>
    </source>
</evidence>
<dbReference type="Pfam" id="PF05136">
    <property type="entry name" value="Phage_portal_2"/>
    <property type="match status" value="1"/>
</dbReference>
<accession>A0ABU8KE13</accession>
<proteinExistence type="predicted"/>